<sequence length="317" mass="35398">MTSTLKSLLTALCLTAGVCLAGCNDQKNGQSTAEAEQPSAQQQEIAKYNTYIDAANGSASFGANLADHLKYYQETLEKGHELKNYSVESPYNIKRMRETLDKALAMPTELPEIDEAAKALTAALKEVEPLNAELDIYTQAKGYLADKGKKAREKDDEYVAAMAKVAAAEEEFYNGIRKRDEVNTRTAFEQAQKDTVEYFRAGIILYSKQTARLADEFFQSKGEEKAARAFGDSLNQVNEMAEGFDKKIRENRPDGCTSMMRSVNSVLARGRNAIQRAERGDYKDQGFSSLSDPVVMDVRAFNQDFNNMINDFNRDRC</sequence>
<dbReference type="KEGG" id="och:CES85_3068"/>
<geneLocation type="plasmid" evidence="2 3">
    <name>unnamed1</name>
</geneLocation>
<organism evidence="2 3">
    <name type="scientific">Ochrobactrum quorumnocens</name>
    <dbReference type="NCBI Taxonomy" id="271865"/>
    <lineage>
        <taxon>Bacteria</taxon>
        <taxon>Pseudomonadati</taxon>
        <taxon>Pseudomonadota</taxon>
        <taxon>Alphaproteobacteria</taxon>
        <taxon>Hyphomicrobiales</taxon>
        <taxon>Brucellaceae</taxon>
        <taxon>Brucella/Ochrobactrum group</taxon>
        <taxon>Ochrobactrum</taxon>
    </lineage>
</organism>
<evidence type="ECO:0000256" key="1">
    <source>
        <dbReference type="SAM" id="SignalP"/>
    </source>
</evidence>
<gene>
    <name evidence="2" type="ORF">CES85_3068</name>
</gene>
<dbReference type="RefSeq" id="WP_095448260.1">
    <property type="nucleotide sequence ID" value="NZ_CP022605.1"/>
</dbReference>
<accession>A0A248UN70</accession>
<keyword evidence="2" id="KW-0614">Plasmid</keyword>
<dbReference type="EMBL" id="CP022605">
    <property type="protein sequence ID" value="ASV88283.1"/>
    <property type="molecule type" value="Genomic_DNA"/>
</dbReference>
<dbReference type="Pfam" id="PF12889">
    <property type="entry name" value="DUF3829"/>
    <property type="match status" value="1"/>
</dbReference>
<evidence type="ECO:0008006" key="4">
    <source>
        <dbReference type="Google" id="ProtNLM"/>
    </source>
</evidence>
<evidence type="ECO:0000313" key="2">
    <source>
        <dbReference type="EMBL" id="ASV88283.1"/>
    </source>
</evidence>
<name>A0A248UN70_9HYPH</name>
<dbReference type="OrthoDB" id="7596734at2"/>
<feature type="chain" id="PRO_5012648142" description="DUF3829 domain-containing protein" evidence="1">
    <location>
        <begin position="22"/>
        <end position="317"/>
    </location>
</feature>
<feature type="signal peptide" evidence="1">
    <location>
        <begin position="1"/>
        <end position="21"/>
    </location>
</feature>
<dbReference type="Proteomes" id="UP000215256">
    <property type="component" value="Plasmid unnamed1"/>
</dbReference>
<proteinExistence type="predicted"/>
<dbReference type="InterPro" id="IPR024291">
    <property type="entry name" value="DUF3829"/>
</dbReference>
<dbReference type="AlphaFoldDB" id="A0A248UN70"/>
<keyword evidence="1" id="KW-0732">Signal</keyword>
<reference evidence="2 3" key="1">
    <citation type="submission" date="2017-07" db="EMBL/GenBank/DDBJ databases">
        <title>Phylogenetic study on the rhizospheric bacterium Ochrobactrum sp. A44.</title>
        <authorList>
            <person name="Krzyzanowska D.M."/>
            <person name="Ossowicki A."/>
            <person name="Rajewska M."/>
            <person name="Maciag T."/>
            <person name="Kaczynski Z."/>
            <person name="Czerwicka M."/>
            <person name="Jafra S."/>
        </authorList>
    </citation>
    <scope>NUCLEOTIDE SEQUENCE [LARGE SCALE GENOMIC DNA]</scope>
    <source>
        <strain evidence="2 3">A44</strain>
        <plasmid evidence="2 3">unnamed1</plasmid>
    </source>
</reference>
<protein>
    <recommendedName>
        <fullName evidence="4">DUF3829 domain-containing protein</fullName>
    </recommendedName>
</protein>
<evidence type="ECO:0000313" key="3">
    <source>
        <dbReference type="Proteomes" id="UP000215256"/>
    </source>
</evidence>